<dbReference type="AlphaFoldDB" id="A0A6S7LCI5"/>
<keyword evidence="2" id="KW-1185">Reference proteome</keyword>
<sequence>MVVCVILYLTCCRLACRQLVTFLLSDDGISGDAWKQVAVNYSATIQRDLNQSGWKPSDRKCQWEPLQIGEWLGLLINTVRMQFQIPTKKLNKAIVQIEFNLPSFPKVSVLKSAKLCGFLNSLSLAIGPVVRLFTRNMYACIATSSSWNVVVLAYAGVKDELQFWLNNIHHFNGYSIIRSFTAHAVIYSDASSTGYGHILSQ</sequence>
<dbReference type="PANTHER" id="PTHR33050">
    <property type="entry name" value="REVERSE TRANSCRIPTASE DOMAIN-CONTAINING PROTEIN"/>
    <property type="match status" value="1"/>
</dbReference>
<dbReference type="SUPFAM" id="SSF56672">
    <property type="entry name" value="DNA/RNA polymerases"/>
    <property type="match status" value="1"/>
</dbReference>
<accession>A0A6S7LCI5</accession>
<evidence type="ECO:0000313" key="2">
    <source>
        <dbReference type="Proteomes" id="UP001152795"/>
    </source>
</evidence>
<dbReference type="EMBL" id="CACRXK020021838">
    <property type="protein sequence ID" value="CAB4036253.1"/>
    <property type="molecule type" value="Genomic_DNA"/>
</dbReference>
<dbReference type="InterPro" id="IPR043502">
    <property type="entry name" value="DNA/RNA_pol_sf"/>
</dbReference>
<comment type="caution">
    <text evidence="1">The sequence shown here is derived from an EMBL/GenBank/DDBJ whole genome shotgun (WGS) entry which is preliminary data.</text>
</comment>
<name>A0A6S7LCI5_PARCT</name>
<dbReference type="InterPro" id="IPR052055">
    <property type="entry name" value="Hepadnavirus_pol/RT"/>
</dbReference>
<dbReference type="Proteomes" id="UP001152795">
    <property type="component" value="Unassembled WGS sequence"/>
</dbReference>
<evidence type="ECO:0000313" key="1">
    <source>
        <dbReference type="EMBL" id="CAB4036253.1"/>
    </source>
</evidence>
<proteinExistence type="predicted"/>
<dbReference type="OrthoDB" id="6153629at2759"/>
<dbReference type="PANTHER" id="PTHR33050:SF7">
    <property type="entry name" value="RIBONUCLEASE H"/>
    <property type="match status" value="1"/>
</dbReference>
<gene>
    <name evidence="1" type="ORF">PACLA_8A044510</name>
</gene>
<reference evidence="1" key="1">
    <citation type="submission" date="2020-04" db="EMBL/GenBank/DDBJ databases">
        <authorList>
            <person name="Alioto T."/>
            <person name="Alioto T."/>
            <person name="Gomez Garrido J."/>
        </authorList>
    </citation>
    <scope>NUCLEOTIDE SEQUENCE</scope>
    <source>
        <strain evidence="1">A484AB</strain>
    </source>
</reference>
<protein>
    <submittedName>
        <fullName evidence="1">Uncharacterized protein</fullName>
    </submittedName>
</protein>
<organism evidence="1 2">
    <name type="scientific">Paramuricea clavata</name>
    <name type="common">Red gorgonian</name>
    <name type="synonym">Violescent sea-whip</name>
    <dbReference type="NCBI Taxonomy" id="317549"/>
    <lineage>
        <taxon>Eukaryota</taxon>
        <taxon>Metazoa</taxon>
        <taxon>Cnidaria</taxon>
        <taxon>Anthozoa</taxon>
        <taxon>Octocorallia</taxon>
        <taxon>Malacalcyonacea</taxon>
        <taxon>Plexauridae</taxon>
        <taxon>Paramuricea</taxon>
    </lineage>
</organism>